<protein>
    <submittedName>
        <fullName evidence="2">Thiamine kinase-like enzyme</fullName>
    </submittedName>
</protein>
<evidence type="ECO:0000259" key="1">
    <source>
        <dbReference type="Pfam" id="PF01636"/>
    </source>
</evidence>
<name>A0ABS2NZ42_9BACI</name>
<dbReference type="PANTHER" id="PTHR21310">
    <property type="entry name" value="AMINOGLYCOSIDE PHOSPHOTRANSFERASE-RELATED-RELATED"/>
    <property type="match status" value="1"/>
</dbReference>
<dbReference type="InterPro" id="IPR051678">
    <property type="entry name" value="AGP_Transferase"/>
</dbReference>
<comment type="caution">
    <text evidence="2">The sequence shown here is derived from an EMBL/GenBank/DDBJ whole genome shotgun (WGS) entry which is preliminary data.</text>
</comment>
<dbReference type="EMBL" id="JAFBED010000003">
    <property type="protein sequence ID" value="MBM7619975.1"/>
    <property type="molecule type" value="Genomic_DNA"/>
</dbReference>
<feature type="domain" description="Aminoglycoside phosphotransferase" evidence="1">
    <location>
        <begin position="27"/>
        <end position="218"/>
    </location>
</feature>
<dbReference type="SUPFAM" id="SSF56112">
    <property type="entry name" value="Protein kinase-like (PK-like)"/>
    <property type="match status" value="1"/>
</dbReference>
<proteinExistence type="predicted"/>
<accession>A0ABS2NZ42</accession>
<reference evidence="2 3" key="1">
    <citation type="submission" date="2021-01" db="EMBL/GenBank/DDBJ databases">
        <title>Genomic Encyclopedia of Type Strains, Phase IV (KMG-IV): sequencing the most valuable type-strain genomes for metagenomic binning, comparative biology and taxonomic classification.</title>
        <authorList>
            <person name="Goeker M."/>
        </authorList>
    </citation>
    <scope>NUCLEOTIDE SEQUENCE [LARGE SCALE GENOMIC DNA]</scope>
    <source>
        <strain evidence="2 3">DSM 25879</strain>
    </source>
</reference>
<evidence type="ECO:0000313" key="2">
    <source>
        <dbReference type="EMBL" id="MBM7619975.1"/>
    </source>
</evidence>
<sequence>MIGSVSLSEKILKEHLMDKYGDFIPVRLSGGYTNETFLLKGTRPPLVAKVANSFNQDIQNEINCLTLNQETGVVPKVYDFIEAENFQISVMEYREGTNGQFILDNNDLERTKDLYKILGKSLSENIHSRKYNFNSNGIKECDLDTLNFNLDFVPESLIQFSKEILEKINDTKEEWVLTHGDYGMHNVLYATDNTITVLDWEWSEWANPLTDIGWVCWFTKLHYPEHASLLNSLFIKEYKSNSHVHLSSEKLKAYCVYKVWKVLNKVKDGPQEVLEEWVKRLKWTIETDVI</sequence>
<evidence type="ECO:0000313" key="3">
    <source>
        <dbReference type="Proteomes" id="UP000737402"/>
    </source>
</evidence>
<keyword evidence="3" id="KW-1185">Reference proteome</keyword>
<gene>
    <name evidence="2" type="ORF">JOC95_001827</name>
</gene>
<organism evidence="2 3">
    <name type="scientific">Sutcliffiella tianshenii</name>
    <dbReference type="NCBI Taxonomy" id="1463404"/>
    <lineage>
        <taxon>Bacteria</taxon>
        <taxon>Bacillati</taxon>
        <taxon>Bacillota</taxon>
        <taxon>Bacilli</taxon>
        <taxon>Bacillales</taxon>
        <taxon>Bacillaceae</taxon>
        <taxon>Sutcliffiella</taxon>
    </lineage>
</organism>
<dbReference type="InterPro" id="IPR002575">
    <property type="entry name" value="Aminoglycoside_PTrfase"/>
</dbReference>
<dbReference type="Gene3D" id="3.90.1200.10">
    <property type="match status" value="1"/>
</dbReference>
<dbReference type="PANTHER" id="PTHR21310:SF40">
    <property type="entry name" value="AMINOGLYCOSIDE PHOSPHOTRANSFERASE DOMAIN-CONTAINING PROTEIN-RELATED"/>
    <property type="match status" value="1"/>
</dbReference>
<dbReference type="InterPro" id="IPR011009">
    <property type="entry name" value="Kinase-like_dom_sf"/>
</dbReference>
<dbReference type="Proteomes" id="UP000737402">
    <property type="component" value="Unassembled WGS sequence"/>
</dbReference>
<dbReference type="Pfam" id="PF01636">
    <property type="entry name" value="APH"/>
    <property type="match status" value="1"/>
</dbReference>